<protein>
    <recommendedName>
        <fullName evidence="4">GAG-pre-integrase domain-containing protein</fullName>
    </recommendedName>
</protein>
<reference evidence="2 3" key="1">
    <citation type="submission" date="2014-06" db="EMBL/GenBank/DDBJ databases">
        <authorList>
            <consortium name="DOE Joint Genome Institute"/>
            <person name="Kuo A."/>
            <person name="Kohler A."/>
            <person name="Nagy L.G."/>
            <person name="Floudas D."/>
            <person name="Copeland A."/>
            <person name="Barry K.W."/>
            <person name="Cichocki N."/>
            <person name="Veneault-Fourrey C."/>
            <person name="LaButti K."/>
            <person name="Lindquist E.A."/>
            <person name="Lipzen A."/>
            <person name="Lundell T."/>
            <person name="Morin E."/>
            <person name="Murat C."/>
            <person name="Sun H."/>
            <person name="Tunlid A."/>
            <person name="Henrissat B."/>
            <person name="Grigoriev I.V."/>
            <person name="Hibbett D.S."/>
            <person name="Martin F."/>
            <person name="Nordberg H.P."/>
            <person name="Cantor M.N."/>
            <person name="Hua S.X."/>
        </authorList>
    </citation>
    <scope>NUCLEOTIDE SEQUENCE [LARGE SCALE GENOMIC DNA]</scope>
    <source>
        <strain evidence="2 3">ATCC 200175</strain>
    </source>
</reference>
<evidence type="ECO:0000313" key="2">
    <source>
        <dbReference type="EMBL" id="KIJ11040.1"/>
    </source>
</evidence>
<feature type="non-terminal residue" evidence="2">
    <location>
        <position position="1"/>
    </location>
</feature>
<sequence length="82" mass="9197">LTMEELHCRLSHIGPALICKMLSKGMVEGVKLDPANETMGQCESCENVKATRKPIGKVRKPQHHEMFSDEVHSNIWGPTQVQ</sequence>
<feature type="region of interest" description="Disordered" evidence="1">
    <location>
        <begin position="59"/>
        <end position="82"/>
    </location>
</feature>
<gene>
    <name evidence="2" type="ORF">PAXINDRAFT_36693</name>
</gene>
<evidence type="ECO:0008006" key="4">
    <source>
        <dbReference type="Google" id="ProtNLM"/>
    </source>
</evidence>
<proteinExistence type="predicted"/>
<dbReference type="OrthoDB" id="7691805at2759"/>
<dbReference type="EMBL" id="KN819388">
    <property type="protein sequence ID" value="KIJ11040.1"/>
    <property type="molecule type" value="Genomic_DNA"/>
</dbReference>
<name>A0A0C9T5Q1_PAXIN</name>
<dbReference type="Proteomes" id="UP000053647">
    <property type="component" value="Unassembled WGS sequence"/>
</dbReference>
<organism evidence="2 3">
    <name type="scientific">Paxillus involutus ATCC 200175</name>
    <dbReference type="NCBI Taxonomy" id="664439"/>
    <lineage>
        <taxon>Eukaryota</taxon>
        <taxon>Fungi</taxon>
        <taxon>Dikarya</taxon>
        <taxon>Basidiomycota</taxon>
        <taxon>Agaricomycotina</taxon>
        <taxon>Agaricomycetes</taxon>
        <taxon>Agaricomycetidae</taxon>
        <taxon>Boletales</taxon>
        <taxon>Paxilineae</taxon>
        <taxon>Paxillaceae</taxon>
        <taxon>Paxillus</taxon>
    </lineage>
</organism>
<keyword evidence="3" id="KW-1185">Reference proteome</keyword>
<evidence type="ECO:0000313" key="3">
    <source>
        <dbReference type="Proteomes" id="UP000053647"/>
    </source>
</evidence>
<evidence type="ECO:0000256" key="1">
    <source>
        <dbReference type="SAM" id="MobiDB-lite"/>
    </source>
</evidence>
<accession>A0A0C9T5Q1</accession>
<feature type="non-terminal residue" evidence="2">
    <location>
        <position position="82"/>
    </location>
</feature>
<dbReference type="HOGENOM" id="CLU_102301_2_1_1"/>
<reference evidence="3" key="2">
    <citation type="submission" date="2015-01" db="EMBL/GenBank/DDBJ databases">
        <title>Evolutionary Origins and Diversification of the Mycorrhizal Mutualists.</title>
        <authorList>
            <consortium name="DOE Joint Genome Institute"/>
            <consortium name="Mycorrhizal Genomics Consortium"/>
            <person name="Kohler A."/>
            <person name="Kuo A."/>
            <person name="Nagy L.G."/>
            <person name="Floudas D."/>
            <person name="Copeland A."/>
            <person name="Barry K.W."/>
            <person name="Cichocki N."/>
            <person name="Veneault-Fourrey C."/>
            <person name="LaButti K."/>
            <person name="Lindquist E.A."/>
            <person name="Lipzen A."/>
            <person name="Lundell T."/>
            <person name="Morin E."/>
            <person name="Murat C."/>
            <person name="Riley R."/>
            <person name="Ohm R."/>
            <person name="Sun H."/>
            <person name="Tunlid A."/>
            <person name="Henrissat B."/>
            <person name="Grigoriev I.V."/>
            <person name="Hibbett D.S."/>
            <person name="Martin F."/>
        </authorList>
    </citation>
    <scope>NUCLEOTIDE SEQUENCE [LARGE SCALE GENOMIC DNA]</scope>
    <source>
        <strain evidence="3">ATCC 200175</strain>
    </source>
</reference>
<dbReference type="AlphaFoldDB" id="A0A0C9T5Q1"/>
<feature type="compositionally biased region" description="Basic and acidic residues" evidence="1">
    <location>
        <begin position="63"/>
        <end position="72"/>
    </location>
</feature>